<name>A0A7J5AAQ5_9FLAO</name>
<sequence length="900" mass="104657">MLTITFNPNKILFSCFWLFTFFYVNGQNTFNILSDKLNEKKIDSILTNSSLSTKKQILKKYTTQLFKQKEYEKLLKYGKLEIELEQVKNTIDKEHMIQLYKIGYALCELDSFPKAIKYFEKIIAHPTIYPKKTGQAYCAIGLIYNELELIKESLSYYEKGFRILEENRKYKMLFKKYINYAITLYNINTKKHISLALKTLIKAEKILHEQNIKNDAVFSLYNQMALTYAHDSIYDFHNAKKYLLKNIKTQDSSYLAITYNNFAYLYLKEKKDSTEYFINKGLKYTSDKISTSNLLDNYASFYLLNNKKHNALKAIHRAIETNIGTNYSIYSSPKESTLSKGADKELLIYCLQQKVDILFKLYTEENKEEYLEQIILNVYAVNDVIKIILDNPNFFETKTKLFWRQQASEAYLKGAYASSLLKKNKLVSYFIEKNKALLLIENILNNTSLSKLPNTVVNRVQKFNNTILSIEDLLNNQQNQAEKKLKDSLFHIKTTFKKLKDSLKTSYPLHFNNYLSFDILPLTSLQKSLGSKDVNISFIWDTFSDKKEALIILFTTKEFSKTVIIDGDNFQNLRNSLNTYKKLIRVPLTTKKQLDSFNKVSNNVYLQLFPTKKLRESLLDKEINIIPDNKLSNIPFESLIIDNTSKTYLIEKSNIHYSYSNSFNTYNNQLERNTNQEFSGFAPINFPSSNKTTLENTKEEINTINRILNGNTFLYEKASKQQFINNSLNSKIIHLATHANGNTSVPHIYFHDKKMSLNEVYTHKNNADLVVLSACETNLGKIQQGEGVFSLARGFFFSGTKSVISSLWNVNDKATTSIMTDFYKNLKDNQSKSEALNNAKRTYLKNHSLAERSPYYWASFVLIGDTSSVFHNNIWLYISIGLVVFLLIFYFFQKKRVTKS</sequence>
<organism evidence="3 4">
    <name type="scientific">Tenacibaculum aiptasiae</name>
    <dbReference type="NCBI Taxonomy" id="426481"/>
    <lineage>
        <taxon>Bacteria</taxon>
        <taxon>Pseudomonadati</taxon>
        <taxon>Bacteroidota</taxon>
        <taxon>Flavobacteriia</taxon>
        <taxon>Flavobacteriales</taxon>
        <taxon>Flavobacteriaceae</taxon>
        <taxon>Tenacibaculum</taxon>
    </lineage>
</organism>
<dbReference type="Gene3D" id="1.25.40.10">
    <property type="entry name" value="Tetratricopeptide repeat domain"/>
    <property type="match status" value="1"/>
</dbReference>
<feature type="transmembrane region" description="Helical" evidence="1">
    <location>
        <begin position="874"/>
        <end position="892"/>
    </location>
</feature>
<protein>
    <submittedName>
        <fullName evidence="3">CHAT domain-containing protein</fullName>
    </submittedName>
</protein>
<dbReference type="PANTHER" id="PTHR10098">
    <property type="entry name" value="RAPSYN-RELATED"/>
    <property type="match status" value="1"/>
</dbReference>
<dbReference type="SMART" id="SM00028">
    <property type="entry name" value="TPR"/>
    <property type="match status" value="3"/>
</dbReference>
<evidence type="ECO:0000259" key="2">
    <source>
        <dbReference type="Pfam" id="PF12770"/>
    </source>
</evidence>
<feature type="domain" description="CHAT" evidence="2">
    <location>
        <begin position="618"/>
        <end position="865"/>
    </location>
</feature>
<reference evidence="3 4" key="1">
    <citation type="submission" date="2019-09" db="EMBL/GenBank/DDBJ databases">
        <authorList>
            <person name="Cao W.R."/>
        </authorList>
    </citation>
    <scope>NUCLEOTIDE SEQUENCE [LARGE SCALE GENOMIC DNA]</scope>
    <source>
        <strain evidence="4">a4</strain>
    </source>
</reference>
<accession>A0A7J5AAQ5</accession>
<evidence type="ECO:0000313" key="3">
    <source>
        <dbReference type="EMBL" id="KAB1154498.1"/>
    </source>
</evidence>
<dbReference type="RefSeq" id="WP_150900563.1">
    <property type="nucleotide sequence ID" value="NZ_WAAU01000028.1"/>
</dbReference>
<gene>
    <name evidence="3" type="ORF">F7018_13255</name>
</gene>
<dbReference type="OrthoDB" id="9771112at2"/>
<keyword evidence="1" id="KW-0812">Transmembrane</keyword>
<dbReference type="InterPro" id="IPR011990">
    <property type="entry name" value="TPR-like_helical_dom_sf"/>
</dbReference>
<evidence type="ECO:0000313" key="4">
    <source>
        <dbReference type="Proteomes" id="UP000467305"/>
    </source>
</evidence>
<comment type="caution">
    <text evidence="3">The sequence shown here is derived from an EMBL/GenBank/DDBJ whole genome shotgun (WGS) entry which is preliminary data.</text>
</comment>
<evidence type="ECO:0000256" key="1">
    <source>
        <dbReference type="SAM" id="Phobius"/>
    </source>
</evidence>
<keyword evidence="4" id="KW-1185">Reference proteome</keyword>
<dbReference type="AlphaFoldDB" id="A0A7J5AAQ5"/>
<dbReference type="InterPro" id="IPR019734">
    <property type="entry name" value="TPR_rpt"/>
</dbReference>
<dbReference type="EMBL" id="WAAU01000028">
    <property type="protein sequence ID" value="KAB1154498.1"/>
    <property type="molecule type" value="Genomic_DNA"/>
</dbReference>
<dbReference type="SUPFAM" id="SSF48452">
    <property type="entry name" value="TPR-like"/>
    <property type="match status" value="1"/>
</dbReference>
<dbReference type="InterPro" id="IPR024983">
    <property type="entry name" value="CHAT_dom"/>
</dbReference>
<keyword evidence="1" id="KW-0472">Membrane</keyword>
<dbReference type="Proteomes" id="UP000467305">
    <property type="component" value="Unassembled WGS sequence"/>
</dbReference>
<dbReference type="Pfam" id="PF12770">
    <property type="entry name" value="CHAT"/>
    <property type="match status" value="1"/>
</dbReference>
<keyword evidence="1" id="KW-1133">Transmembrane helix</keyword>
<proteinExistence type="predicted"/>